<proteinExistence type="predicted"/>
<comment type="caution">
    <text evidence="1">The sequence shown here is derived from an EMBL/GenBank/DDBJ whole genome shotgun (WGS) entry which is preliminary data.</text>
</comment>
<dbReference type="EMBL" id="JAMZMK010006669">
    <property type="protein sequence ID" value="KAI7747827.1"/>
    <property type="molecule type" value="Genomic_DNA"/>
</dbReference>
<keyword evidence="2" id="KW-1185">Reference proteome</keyword>
<evidence type="ECO:0000313" key="1">
    <source>
        <dbReference type="EMBL" id="KAI7747827.1"/>
    </source>
</evidence>
<name>A0AAD5CTS9_AMBAR</name>
<dbReference type="Proteomes" id="UP001206925">
    <property type="component" value="Unassembled WGS sequence"/>
</dbReference>
<organism evidence="1 2">
    <name type="scientific">Ambrosia artemisiifolia</name>
    <name type="common">Common ragweed</name>
    <dbReference type="NCBI Taxonomy" id="4212"/>
    <lineage>
        <taxon>Eukaryota</taxon>
        <taxon>Viridiplantae</taxon>
        <taxon>Streptophyta</taxon>
        <taxon>Embryophyta</taxon>
        <taxon>Tracheophyta</taxon>
        <taxon>Spermatophyta</taxon>
        <taxon>Magnoliopsida</taxon>
        <taxon>eudicotyledons</taxon>
        <taxon>Gunneridae</taxon>
        <taxon>Pentapetalae</taxon>
        <taxon>asterids</taxon>
        <taxon>campanulids</taxon>
        <taxon>Asterales</taxon>
        <taxon>Asteraceae</taxon>
        <taxon>Asteroideae</taxon>
        <taxon>Heliantheae alliance</taxon>
        <taxon>Heliantheae</taxon>
        <taxon>Ambrosia</taxon>
    </lineage>
</organism>
<protein>
    <submittedName>
        <fullName evidence="1">Uncharacterized protein</fullName>
    </submittedName>
</protein>
<sequence>GIIVGDRTAHGASTVSRNVYIIVLLQVVYGPCPSSVDIVFGKDEIQSGPNSSVKFRICLLNFSWPYKQPHIQKPEIEINRSNFKGIGHEWTPATRVANPRTPVNFDLLLGFWWWFCKVSGYGDNVWPPGSVILVFKLCTKSDFKHLRKMRINKHHFQIYKNLEESNEDENK</sequence>
<evidence type="ECO:0000313" key="2">
    <source>
        <dbReference type="Proteomes" id="UP001206925"/>
    </source>
</evidence>
<accession>A0AAD5CTS9</accession>
<dbReference type="AlphaFoldDB" id="A0AAD5CTS9"/>
<gene>
    <name evidence="1" type="ORF">M8C21_015729</name>
</gene>
<feature type="non-terminal residue" evidence="1">
    <location>
        <position position="171"/>
    </location>
</feature>
<reference evidence="1" key="1">
    <citation type="submission" date="2022-06" db="EMBL/GenBank/DDBJ databases">
        <title>Uncovering the hologenomic basis of an extraordinary plant invasion.</title>
        <authorList>
            <person name="Bieker V.C."/>
            <person name="Martin M.D."/>
            <person name="Gilbert T."/>
            <person name="Hodgins K."/>
            <person name="Battlay P."/>
            <person name="Petersen B."/>
            <person name="Wilson J."/>
        </authorList>
    </citation>
    <scope>NUCLEOTIDE SEQUENCE</scope>
    <source>
        <strain evidence="1">AA19_3_7</strain>
        <tissue evidence="1">Leaf</tissue>
    </source>
</reference>